<protein>
    <recommendedName>
        <fullName evidence="1">NACHT domain-containing protein</fullName>
    </recommendedName>
</protein>
<evidence type="ECO:0000259" key="1">
    <source>
        <dbReference type="PROSITE" id="PS50837"/>
    </source>
</evidence>
<sequence length="882" mass="98200">VYVDVGVAPRPLHDAVREPYLGTMAAVGERVGLRKFLEVPEPVRLAVVAGPGAGKSTLLRRTALDWQRRRGGLPVLLILRDHVAAILDDPSLTLAAAVASLRWLHGDVPAAWFERRLERGRCLVLLDGLDEVAGEDHRRAIVDWVSAQIIRYPRNDFVITSRPYGYETAPLTGATVLQVWRFSPEQATRFVHGWYLAMERRSRNADGPDVAEHAREAADDLLVRVRAQPALFDLAANPLLLTMICNVHRYRGALPGSRAELYGEMCEVLLYRRQEAKRLTDPPPGPTGAQKKLVLRELALYMMRHKVRDLPTRDLYKVITPALARVVRRAGAAEFLSMVERSGLLVQREAGSYAFAHLTLQEYLAAEEIKEKNRPDILIETVDDPWWRETALLWAAGSDAGPLVEACLRSGSARALALAFDCQDDALELAPGLRDRLDDLLSSSVDDERRALMVQVRVTRALRRTITLGNTAEACATPVSAGLYRLFVEDSAWRGESRRPDLPGDAWPEDDDPISGLWDVDLEPFLTWIGEHQRDQPYRLPTVAELNDPVMHPVADIRKRPVWARGDATGHRPKPATAAGVPHPFGISVPTLQRRLQADRVPAAMFAMASKNTPFVPELARALFRQFSVGPTPGWIEAYDWLPVRVALDYCPDPRPHLADARLTLFTGALPDFLPASAAARDAGLRRFVGLLDADFVQSGERFAMDHSRERWRLDLLPSPALRSRAYEILSLSYPVVLFRWLQADRPLDHRRDAEVRLNAYWARHLRGMGPTFYASPGRAAGMAERALVPPAMPGDEPMRMLTAVIADNLVHLLDKVLTRAVPVTAEIATCLRFGAMALAAAYADHEDARVVFINLACGVTALEERARGEIVPDDMVVLIRN</sequence>
<organism evidence="2 3">
    <name type="scientific">Spongiactinospora gelatinilytica</name>
    <dbReference type="NCBI Taxonomy" id="2666298"/>
    <lineage>
        <taxon>Bacteria</taxon>
        <taxon>Bacillati</taxon>
        <taxon>Actinomycetota</taxon>
        <taxon>Actinomycetes</taxon>
        <taxon>Streptosporangiales</taxon>
        <taxon>Streptosporangiaceae</taxon>
        <taxon>Spongiactinospora</taxon>
    </lineage>
</organism>
<dbReference type="Proteomes" id="UP000248544">
    <property type="component" value="Unassembled WGS sequence"/>
</dbReference>
<evidence type="ECO:0000313" key="3">
    <source>
        <dbReference type="Proteomes" id="UP000248544"/>
    </source>
</evidence>
<dbReference type="PANTHER" id="PTHR46844:SF1">
    <property type="entry name" value="SLR5058 PROTEIN"/>
    <property type="match status" value="1"/>
</dbReference>
<dbReference type="EMBL" id="POUA01000438">
    <property type="protein sequence ID" value="PZG26254.1"/>
    <property type="molecule type" value="Genomic_DNA"/>
</dbReference>
<dbReference type="InterPro" id="IPR027417">
    <property type="entry name" value="P-loop_NTPase"/>
</dbReference>
<feature type="non-terminal residue" evidence="2">
    <location>
        <position position="1"/>
    </location>
</feature>
<keyword evidence="3" id="KW-1185">Reference proteome</keyword>
<dbReference type="RefSeq" id="WP_111171449.1">
    <property type="nucleotide sequence ID" value="NZ_POUA01000438.1"/>
</dbReference>
<dbReference type="Gene3D" id="3.40.50.300">
    <property type="entry name" value="P-loop containing nucleotide triphosphate hydrolases"/>
    <property type="match status" value="1"/>
</dbReference>
<dbReference type="SUPFAM" id="SSF52540">
    <property type="entry name" value="P-loop containing nucleoside triphosphate hydrolases"/>
    <property type="match status" value="1"/>
</dbReference>
<dbReference type="Pfam" id="PF05729">
    <property type="entry name" value="NACHT"/>
    <property type="match status" value="1"/>
</dbReference>
<evidence type="ECO:0000313" key="2">
    <source>
        <dbReference type="EMBL" id="PZG26254.1"/>
    </source>
</evidence>
<proteinExistence type="predicted"/>
<reference evidence="2 3" key="1">
    <citation type="submission" date="2018-01" db="EMBL/GenBank/DDBJ databases">
        <title>Draft genome sequence of Sphaerisporangium sp. 7K107.</title>
        <authorList>
            <person name="Sahin N."/>
            <person name="Saygin H."/>
            <person name="Ay H."/>
        </authorList>
    </citation>
    <scope>NUCLEOTIDE SEQUENCE [LARGE SCALE GENOMIC DNA]</scope>
    <source>
        <strain evidence="2 3">7K107</strain>
    </source>
</reference>
<gene>
    <name evidence="2" type="ORF">C1I98_34040</name>
</gene>
<comment type="caution">
    <text evidence="2">The sequence shown here is derived from an EMBL/GenBank/DDBJ whole genome shotgun (WGS) entry which is preliminary data.</text>
</comment>
<dbReference type="AlphaFoldDB" id="A0A2W2GH74"/>
<dbReference type="InterPro" id="IPR007111">
    <property type="entry name" value="NACHT_NTPase"/>
</dbReference>
<dbReference type="PROSITE" id="PS50837">
    <property type="entry name" value="NACHT"/>
    <property type="match status" value="1"/>
</dbReference>
<accession>A0A2W2GH74</accession>
<dbReference type="PANTHER" id="PTHR46844">
    <property type="entry name" value="SLR5058 PROTEIN"/>
    <property type="match status" value="1"/>
</dbReference>
<name>A0A2W2GH74_9ACTN</name>
<feature type="domain" description="NACHT" evidence="1">
    <location>
        <begin position="43"/>
        <end position="163"/>
    </location>
</feature>